<keyword evidence="8" id="KW-0496">Mitochondrion</keyword>
<name>A0ABR1YA12_9PEZI</name>
<keyword evidence="3 8" id="KW-0285">Flavoprotein</keyword>
<gene>
    <name evidence="10" type="ORF">HDK90DRAFT_499602</name>
</gene>
<dbReference type="PIRSF" id="PIRSF000362">
    <property type="entry name" value="FNR"/>
    <property type="match status" value="1"/>
</dbReference>
<dbReference type="InterPro" id="IPR055275">
    <property type="entry name" value="Ferredox_Rdtase"/>
</dbReference>
<dbReference type="Gene3D" id="3.40.50.720">
    <property type="entry name" value="NAD(P)-binding Rossmann-like Domain"/>
    <property type="match status" value="1"/>
</dbReference>
<comment type="subcellular location">
    <subcellularLocation>
        <location evidence="8">Mitochondrion</location>
    </subcellularLocation>
</comment>
<evidence type="ECO:0000256" key="3">
    <source>
        <dbReference type="ARBA" id="ARBA00022630"/>
    </source>
</evidence>
<dbReference type="PRINTS" id="PR00419">
    <property type="entry name" value="ADXRDTASE"/>
</dbReference>
<comment type="similarity">
    <text evidence="2 8">Belongs to the ferredoxin--NADP reductase type 1 family.</text>
</comment>
<comment type="catalytic activity">
    <reaction evidence="7 8">
        <text>2 reduced [adrenodoxin] + NADP(+) + H(+) = 2 oxidized [adrenodoxin] + NADPH</text>
        <dbReference type="Rhea" id="RHEA:42312"/>
        <dbReference type="Rhea" id="RHEA-COMP:9998"/>
        <dbReference type="Rhea" id="RHEA-COMP:9999"/>
        <dbReference type="ChEBI" id="CHEBI:15378"/>
        <dbReference type="ChEBI" id="CHEBI:33737"/>
        <dbReference type="ChEBI" id="CHEBI:33738"/>
        <dbReference type="ChEBI" id="CHEBI:57783"/>
        <dbReference type="ChEBI" id="CHEBI:58349"/>
        <dbReference type="EC" id="1.18.1.6"/>
    </reaction>
</comment>
<evidence type="ECO:0000313" key="11">
    <source>
        <dbReference type="Proteomes" id="UP001492380"/>
    </source>
</evidence>
<dbReference type="SUPFAM" id="SSF51971">
    <property type="entry name" value="Nucleotide-binding domain"/>
    <property type="match status" value="2"/>
</dbReference>
<proteinExistence type="inferred from homology"/>
<evidence type="ECO:0000313" key="10">
    <source>
        <dbReference type="EMBL" id="KAK8223132.1"/>
    </source>
</evidence>
<dbReference type="InterPro" id="IPR036188">
    <property type="entry name" value="FAD/NAD-bd_sf"/>
</dbReference>
<comment type="caution">
    <text evidence="10">The sequence shown here is derived from an EMBL/GenBank/DDBJ whole genome shotgun (WGS) entry which is preliminary data.</text>
</comment>
<evidence type="ECO:0000256" key="8">
    <source>
        <dbReference type="PIRNR" id="PIRNR000362"/>
    </source>
</evidence>
<comment type="cofactor">
    <cofactor evidence="1 8">
        <name>FAD</name>
        <dbReference type="ChEBI" id="CHEBI:57692"/>
    </cofactor>
</comment>
<reference evidence="10 11" key="1">
    <citation type="submission" date="2024-04" db="EMBL/GenBank/DDBJ databases">
        <title>Phyllosticta paracitricarpa is synonymous to the EU quarantine fungus P. citricarpa based on phylogenomic analyses.</title>
        <authorList>
            <consortium name="Lawrence Berkeley National Laboratory"/>
            <person name="Van Ingen-Buijs V.A."/>
            <person name="Van Westerhoven A.C."/>
            <person name="Haridas S."/>
            <person name="Skiadas P."/>
            <person name="Martin F."/>
            <person name="Groenewald J.Z."/>
            <person name="Crous P.W."/>
            <person name="Seidl M.F."/>
        </authorList>
    </citation>
    <scope>NUCLEOTIDE SEQUENCE [LARGE SCALE GENOMIC DNA]</scope>
    <source>
        <strain evidence="10 11">CBS 123374</strain>
    </source>
</reference>
<feature type="region of interest" description="Disordered" evidence="9">
    <location>
        <begin position="1"/>
        <end position="32"/>
    </location>
</feature>
<dbReference type="Gene3D" id="3.50.50.60">
    <property type="entry name" value="FAD/NAD(P)-binding domain"/>
    <property type="match status" value="1"/>
</dbReference>
<dbReference type="EMBL" id="JBBWRZ010000014">
    <property type="protein sequence ID" value="KAK8223132.1"/>
    <property type="molecule type" value="Genomic_DNA"/>
</dbReference>
<evidence type="ECO:0000256" key="2">
    <source>
        <dbReference type="ARBA" id="ARBA00008312"/>
    </source>
</evidence>
<evidence type="ECO:0000256" key="6">
    <source>
        <dbReference type="ARBA" id="ARBA00023002"/>
    </source>
</evidence>
<evidence type="ECO:0000256" key="5">
    <source>
        <dbReference type="ARBA" id="ARBA00022857"/>
    </source>
</evidence>
<protein>
    <recommendedName>
        <fullName evidence="8">NADPH:adrenodoxin oxidoreductase, mitochondrial</fullName>
        <ecNumber evidence="8">1.18.1.6</ecNumber>
    </recommendedName>
</protein>
<feature type="compositionally biased region" description="Basic and acidic residues" evidence="9">
    <location>
        <begin position="12"/>
        <end position="21"/>
    </location>
</feature>
<keyword evidence="11" id="KW-1185">Reference proteome</keyword>
<dbReference type="EC" id="1.18.1.6" evidence="8"/>
<sequence length="556" mass="60594">MVLMVSGCGPWVDRRPGRDDASGGAQPEDPVALTAPKLQHQKMLLARRVPFVCRSCTLELRTRTAPQQSFSPRNYATTPNARGDKPFRLAVIGSGPAGFYSAYRVMNRIPDAVVDMYEQLPVPYGLVRFGVAPDHPEVKKCQEKFEEVAASPRFNFVGNIRIGHDIPLTQLVPRYDAVLFSYGASYDKKLGVPGEDLSGVYSARAFVGWYNGLPEFADLNPRLDAGEEAVVIGQGNVSLDVARILLCNLDELRKTDIAEHAVSALSKSRVKSVKIVGRRGPWQAAFSNKEARELFNLSGAHFSPLDESFFPSEADAKTLSRPQQRLLKMFKSPSKTAADAAAKEWTFKFLLSPTSFNASSTDPSSLSSVTFAKNAFDPPSSIFAKSASVVATSESETLPASVAFRSVGYKSAQLPDMSAVGIPFNERRGVIPNDGRGRVLDPAAGPGELAAMHLPGLYCAGWVKNGPTGVIATTMDDAFATADTIVQDWTQKAKFIDGDAEGWDALSQEAKSKGLRTVSWEDWKRIDETERAKGKEMGKERAKFVNTEDMLKVLDA</sequence>
<dbReference type="Proteomes" id="UP001492380">
    <property type="component" value="Unassembled WGS sequence"/>
</dbReference>
<organism evidence="10 11">
    <name type="scientific">Phyllosticta capitalensis</name>
    <dbReference type="NCBI Taxonomy" id="121624"/>
    <lineage>
        <taxon>Eukaryota</taxon>
        <taxon>Fungi</taxon>
        <taxon>Dikarya</taxon>
        <taxon>Ascomycota</taxon>
        <taxon>Pezizomycotina</taxon>
        <taxon>Dothideomycetes</taxon>
        <taxon>Dothideomycetes incertae sedis</taxon>
        <taxon>Botryosphaeriales</taxon>
        <taxon>Phyllostictaceae</taxon>
        <taxon>Phyllosticta</taxon>
    </lineage>
</organism>
<accession>A0ABR1YA12</accession>
<evidence type="ECO:0000256" key="7">
    <source>
        <dbReference type="ARBA" id="ARBA00048933"/>
    </source>
</evidence>
<evidence type="ECO:0000256" key="1">
    <source>
        <dbReference type="ARBA" id="ARBA00001974"/>
    </source>
</evidence>
<keyword evidence="5 8" id="KW-0521">NADP</keyword>
<dbReference type="PANTHER" id="PTHR48467">
    <property type="entry name" value="GLUTAMATE SYNTHASE 1 [NADH], CHLOROPLASTIC-LIKE"/>
    <property type="match status" value="1"/>
</dbReference>
<evidence type="ECO:0000256" key="4">
    <source>
        <dbReference type="ARBA" id="ARBA00022827"/>
    </source>
</evidence>
<dbReference type="PANTHER" id="PTHR48467:SF1">
    <property type="entry name" value="GLUTAMATE SYNTHASE 1 [NADH], CHLOROPLASTIC-LIKE"/>
    <property type="match status" value="1"/>
</dbReference>
<evidence type="ECO:0000256" key="9">
    <source>
        <dbReference type="SAM" id="MobiDB-lite"/>
    </source>
</evidence>
<keyword evidence="6 8" id="KW-0560">Oxidoreductase</keyword>
<keyword evidence="4 8" id="KW-0274">FAD</keyword>
<dbReference type="InterPro" id="IPR021163">
    <property type="entry name" value="Ferredox_Rdtase_adrenod"/>
</dbReference>